<dbReference type="Gene3D" id="1.20.1250.20">
    <property type="entry name" value="MFS general substrate transporter like domains"/>
    <property type="match status" value="1"/>
</dbReference>
<evidence type="ECO:0000256" key="2">
    <source>
        <dbReference type="ARBA" id="ARBA00022475"/>
    </source>
</evidence>
<feature type="transmembrane region" description="Helical" evidence="6">
    <location>
        <begin position="314"/>
        <end position="336"/>
    </location>
</feature>
<feature type="transmembrane region" description="Helical" evidence="6">
    <location>
        <begin position="257"/>
        <end position="278"/>
    </location>
</feature>
<dbReference type="SUPFAM" id="SSF103473">
    <property type="entry name" value="MFS general substrate transporter"/>
    <property type="match status" value="1"/>
</dbReference>
<dbReference type="PANTHER" id="PTHR43124:SF3">
    <property type="entry name" value="CHLORAMPHENICOL EFFLUX PUMP RV0191"/>
    <property type="match status" value="1"/>
</dbReference>
<proteinExistence type="predicted"/>
<evidence type="ECO:0000256" key="3">
    <source>
        <dbReference type="ARBA" id="ARBA00022692"/>
    </source>
</evidence>
<name>A0A4Z0HEN3_9ACTN</name>
<reference evidence="8 9" key="1">
    <citation type="submission" date="2019-03" db="EMBL/GenBank/DDBJ databases">
        <authorList>
            <person name="Gonzalez-Pimentel J.L."/>
        </authorList>
    </citation>
    <scope>NUCLEOTIDE SEQUENCE [LARGE SCALE GENOMIC DNA]</scope>
    <source>
        <strain evidence="8 9">JCM 31289</strain>
    </source>
</reference>
<evidence type="ECO:0000256" key="6">
    <source>
        <dbReference type="SAM" id="Phobius"/>
    </source>
</evidence>
<dbReference type="GO" id="GO:0005886">
    <property type="term" value="C:plasma membrane"/>
    <property type="evidence" value="ECO:0007669"/>
    <property type="project" value="UniProtKB-SubCell"/>
</dbReference>
<keyword evidence="3 6" id="KW-0812">Transmembrane</keyword>
<dbReference type="RefSeq" id="WP_135337291.1">
    <property type="nucleotide sequence ID" value="NZ_JBHLTX010000026.1"/>
</dbReference>
<dbReference type="InterPro" id="IPR036259">
    <property type="entry name" value="MFS_trans_sf"/>
</dbReference>
<evidence type="ECO:0000313" key="8">
    <source>
        <dbReference type="EMBL" id="TGB17952.1"/>
    </source>
</evidence>
<evidence type="ECO:0000259" key="7">
    <source>
        <dbReference type="PROSITE" id="PS50850"/>
    </source>
</evidence>
<feature type="transmembrane region" description="Helical" evidence="6">
    <location>
        <begin position="290"/>
        <end position="308"/>
    </location>
</feature>
<comment type="subcellular location">
    <subcellularLocation>
        <location evidence="1">Cell membrane</location>
        <topology evidence="1">Multi-pass membrane protein</topology>
    </subcellularLocation>
</comment>
<keyword evidence="4 6" id="KW-1133">Transmembrane helix</keyword>
<dbReference type="InterPro" id="IPR050189">
    <property type="entry name" value="MFS_Efflux_Transporters"/>
</dbReference>
<dbReference type="GO" id="GO:0022857">
    <property type="term" value="F:transmembrane transporter activity"/>
    <property type="evidence" value="ECO:0007669"/>
    <property type="project" value="InterPro"/>
</dbReference>
<sequence>MSKATELTTPAPAATSATGTPLAGWLAVISVAVGIFSVVTSEMLPVGLLTSIGTDLDVSDGTAGLAVTVPGLVAAVSAPLVTTAVGRLDRRLVLCGLMALLATANLLSAFAPGFAVLLTARVLVGVSIGGVWSIAGGLAVRLVPERSVGTATALIFSGIAVASVLGVPAGTLIGDLADWRTAFAVVGVLALAVLIALACLLPPLPATGTVRLGEVPGLLRNPRLRSVLAVTLLLVTGHFGAYTYVRPVLEDVSGVGTGLISTLLLVYGLAGITGNFVAGAAAQRDARRTALALSALLAAAELALPLLGRGPVGATALLLLWGVAYGGVSVTTQTWVTDAAPHTREAASALFVGAFNVAIALGALLGGQVADRTTLSGVLWCGGALAVLALLTAALSGRGDRTSKDPAAGSAAGSA</sequence>
<evidence type="ECO:0000256" key="5">
    <source>
        <dbReference type="ARBA" id="ARBA00023136"/>
    </source>
</evidence>
<keyword evidence="5 6" id="KW-0472">Membrane</keyword>
<evidence type="ECO:0000313" key="9">
    <source>
        <dbReference type="Proteomes" id="UP000297948"/>
    </source>
</evidence>
<feature type="domain" description="Major facilitator superfamily (MFS) profile" evidence="7">
    <location>
        <begin position="27"/>
        <end position="401"/>
    </location>
</feature>
<feature type="transmembrane region" description="Helical" evidence="6">
    <location>
        <begin position="122"/>
        <end position="143"/>
    </location>
</feature>
<dbReference type="Pfam" id="PF07690">
    <property type="entry name" value="MFS_1"/>
    <property type="match status" value="1"/>
</dbReference>
<dbReference type="CDD" id="cd17324">
    <property type="entry name" value="MFS_NepI_like"/>
    <property type="match status" value="1"/>
</dbReference>
<dbReference type="InterPro" id="IPR020846">
    <property type="entry name" value="MFS_dom"/>
</dbReference>
<dbReference type="PROSITE" id="PS50850">
    <property type="entry name" value="MFS"/>
    <property type="match status" value="1"/>
</dbReference>
<feature type="transmembrane region" description="Helical" evidence="6">
    <location>
        <begin position="61"/>
        <end position="85"/>
    </location>
</feature>
<feature type="transmembrane region" description="Helical" evidence="6">
    <location>
        <begin position="150"/>
        <end position="170"/>
    </location>
</feature>
<comment type="caution">
    <text evidence="8">The sequence shown here is derived from an EMBL/GenBank/DDBJ whole genome shotgun (WGS) entry which is preliminary data.</text>
</comment>
<feature type="transmembrane region" description="Helical" evidence="6">
    <location>
        <begin position="182"/>
        <end position="204"/>
    </location>
</feature>
<dbReference type="EMBL" id="SRID01000012">
    <property type="protein sequence ID" value="TGB17952.1"/>
    <property type="molecule type" value="Genomic_DNA"/>
</dbReference>
<feature type="transmembrane region" description="Helical" evidence="6">
    <location>
        <begin position="22"/>
        <end position="41"/>
    </location>
</feature>
<organism evidence="8 9">
    <name type="scientific">Streptomyces palmae</name>
    <dbReference type="NCBI Taxonomy" id="1701085"/>
    <lineage>
        <taxon>Bacteria</taxon>
        <taxon>Bacillati</taxon>
        <taxon>Actinomycetota</taxon>
        <taxon>Actinomycetes</taxon>
        <taxon>Kitasatosporales</taxon>
        <taxon>Streptomycetaceae</taxon>
        <taxon>Streptomyces</taxon>
    </lineage>
</organism>
<dbReference type="InterPro" id="IPR011701">
    <property type="entry name" value="MFS"/>
</dbReference>
<keyword evidence="9" id="KW-1185">Reference proteome</keyword>
<keyword evidence="2" id="KW-1003">Cell membrane</keyword>
<protein>
    <submittedName>
        <fullName evidence="8">MFS transporter</fullName>
    </submittedName>
</protein>
<evidence type="ECO:0000256" key="4">
    <source>
        <dbReference type="ARBA" id="ARBA00022989"/>
    </source>
</evidence>
<dbReference type="OrthoDB" id="9814237at2"/>
<evidence type="ECO:0000256" key="1">
    <source>
        <dbReference type="ARBA" id="ARBA00004651"/>
    </source>
</evidence>
<gene>
    <name evidence="8" type="ORF">E4099_02835</name>
</gene>
<feature type="transmembrane region" description="Helical" evidence="6">
    <location>
        <begin position="224"/>
        <end position="245"/>
    </location>
</feature>
<feature type="transmembrane region" description="Helical" evidence="6">
    <location>
        <begin position="92"/>
        <end position="116"/>
    </location>
</feature>
<accession>A0A4Z0HEN3</accession>
<dbReference type="Proteomes" id="UP000297948">
    <property type="component" value="Unassembled WGS sequence"/>
</dbReference>
<dbReference type="AlphaFoldDB" id="A0A4Z0HEN3"/>
<feature type="transmembrane region" description="Helical" evidence="6">
    <location>
        <begin position="377"/>
        <end position="395"/>
    </location>
</feature>
<dbReference type="PANTHER" id="PTHR43124">
    <property type="entry name" value="PURINE EFFLUX PUMP PBUE"/>
    <property type="match status" value="1"/>
</dbReference>
<feature type="transmembrane region" description="Helical" evidence="6">
    <location>
        <begin position="348"/>
        <end position="365"/>
    </location>
</feature>